<evidence type="ECO:0000313" key="4">
    <source>
        <dbReference type="EMBL" id="KAK1604644.1"/>
    </source>
</evidence>
<feature type="coiled-coil region" evidence="1">
    <location>
        <begin position="397"/>
        <end position="431"/>
    </location>
</feature>
<keyword evidence="5" id="KW-1185">Reference proteome</keyword>
<keyword evidence="1" id="KW-0175">Coiled coil</keyword>
<evidence type="ECO:0000256" key="2">
    <source>
        <dbReference type="SAM" id="MobiDB-lite"/>
    </source>
</evidence>
<name>A0AAD8QMF5_LOLMU</name>
<organism evidence="4 5">
    <name type="scientific">Lolium multiflorum</name>
    <name type="common">Italian ryegrass</name>
    <name type="synonym">Lolium perenne subsp. multiflorum</name>
    <dbReference type="NCBI Taxonomy" id="4521"/>
    <lineage>
        <taxon>Eukaryota</taxon>
        <taxon>Viridiplantae</taxon>
        <taxon>Streptophyta</taxon>
        <taxon>Embryophyta</taxon>
        <taxon>Tracheophyta</taxon>
        <taxon>Spermatophyta</taxon>
        <taxon>Magnoliopsida</taxon>
        <taxon>Liliopsida</taxon>
        <taxon>Poales</taxon>
        <taxon>Poaceae</taxon>
        <taxon>BOP clade</taxon>
        <taxon>Pooideae</taxon>
        <taxon>Poodae</taxon>
        <taxon>Poeae</taxon>
        <taxon>Poeae Chloroplast Group 2 (Poeae type)</taxon>
        <taxon>Loliodinae</taxon>
        <taxon>Loliinae</taxon>
        <taxon>Lolium</taxon>
    </lineage>
</organism>
<evidence type="ECO:0000313" key="5">
    <source>
        <dbReference type="Proteomes" id="UP001231189"/>
    </source>
</evidence>
<dbReference type="Proteomes" id="UP001231189">
    <property type="component" value="Unassembled WGS sequence"/>
</dbReference>
<evidence type="ECO:0000256" key="1">
    <source>
        <dbReference type="SAM" id="Coils"/>
    </source>
</evidence>
<dbReference type="AlphaFoldDB" id="A0AAD8QMF5"/>
<dbReference type="InterPro" id="IPR007321">
    <property type="entry name" value="Transposase_28"/>
</dbReference>
<feature type="compositionally biased region" description="Low complexity" evidence="2">
    <location>
        <begin position="483"/>
        <end position="494"/>
    </location>
</feature>
<proteinExistence type="predicted"/>
<dbReference type="PANTHER" id="PTHR31099">
    <property type="entry name" value="OS06G0165300 PROTEIN"/>
    <property type="match status" value="1"/>
</dbReference>
<dbReference type="Pfam" id="PF04195">
    <property type="entry name" value="Transposase_28"/>
    <property type="match status" value="1"/>
</dbReference>
<dbReference type="EMBL" id="JAUUTY010000007">
    <property type="protein sequence ID" value="KAK1604644.1"/>
    <property type="molecule type" value="Genomic_DNA"/>
</dbReference>
<reference evidence="4" key="1">
    <citation type="submission" date="2023-07" db="EMBL/GenBank/DDBJ databases">
        <title>A chromosome-level genome assembly of Lolium multiflorum.</title>
        <authorList>
            <person name="Chen Y."/>
            <person name="Copetti D."/>
            <person name="Kolliker R."/>
            <person name="Studer B."/>
        </authorList>
    </citation>
    <scope>NUCLEOTIDE SEQUENCE</scope>
    <source>
        <strain evidence="4">02402/16</strain>
        <tissue evidence="4">Leaf</tissue>
    </source>
</reference>
<feature type="region of interest" description="Disordered" evidence="2">
    <location>
        <begin position="481"/>
        <end position="512"/>
    </location>
</feature>
<gene>
    <name evidence="4" type="ORF">QYE76_028317</name>
</gene>
<accession>A0AAD8QMF5</accession>
<evidence type="ECO:0000259" key="3">
    <source>
        <dbReference type="Pfam" id="PF04195"/>
    </source>
</evidence>
<protein>
    <recommendedName>
        <fullName evidence="3">Transposase (putative) gypsy type domain-containing protein</fullName>
    </recommendedName>
</protein>
<comment type="caution">
    <text evidence="4">The sequence shown here is derived from an EMBL/GenBank/DDBJ whole genome shotgun (WGS) entry which is preliminary data.</text>
</comment>
<feature type="region of interest" description="Disordered" evidence="2">
    <location>
        <begin position="316"/>
        <end position="337"/>
    </location>
</feature>
<feature type="compositionally biased region" description="Basic residues" evidence="2">
    <location>
        <begin position="324"/>
        <end position="333"/>
    </location>
</feature>
<feature type="domain" description="Transposase (putative) gypsy type" evidence="3">
    <location>
        <begin position="71"/>
        <end position="137"/>
    </location>
</feature>
<dbReference type="PANTHER" id="PTHR31099:SF28">
    <property type="entry name" value="F5J5.12"/>
    <property type="match status" value="1"/>
</dbReference>
<feature type="region of interest" description="Disordered" evidence="2">
    <location>
        <begin position="275"/>
        <end position="295"/>
    </location>
</feature>
<sequence>MPSSSVEPDNGVATAALAASTPAVDERLVSSLRTQAKVEFLCTKHGVPSAYTPRPAGDDRRACTPPPPGYICVYAHALEAGMRLPLHGFFCEVLVHFGIAPAQLMPNGWRVMAGFLALSRSVGVTPSLALFRRFFVLSTVSHKLKGWYCFRARDSSGLRFTGMPNTPLHWKRLYFFLSSPEPWPCPVEWGEPSKSSFVNPALTSEEKRSAKKLLVAYGAGVDIKTCLCDGNLAGPMVTAASPLPPAAASPYTSKGMDPSVYNMMRTMFAERASTKKVKAEPGSNAPGSPALCGKKRGLEECPPSSLLNTALYSGMSSPPPGFPRKPRTNLPRRHGGDTTGWKAARELLQSAVAPPQERVFEASKPSEVVRSSYAAILKAVNYTSFSLSYALELEGKLVARDAEVAALRKQLEEAKAEVAAVKRGSEVKREEGNVELAAPKRPTAEAAAAAVQYLLASESEEHVRRRAEQALEEYNRWRDDSSAHVTASTTTTSTPAEIPTMHLGGRLKRRPEPSTWYDPKQWLL</sequence>